<evidence type="ECO:0000313" key="3">
    <source>
        <dbReference type="EMBL" id="EGT36706.1"/>
    </source>
</evidence>
<feature type="compositionally biased region" description="Polar residues" evidence="2">
    <location>
        <begin position="109"/>
        <end position="146"/>
    </location>
</feature>
<dbReference type="InParanoid" id="G0NS95"/>
<name>G0NS95_CAEBE</name>
<feature type="region of interest" description="Disordered" evidence="2">
    <location>
        <begin position="75"/>
        <end position="193"/>
    </location>
</feature>
<evidence type="ECO:0000313" key="4">
    <source>
        <dbReference type="Proteomes" id="UP000008068"/>
    </source>
</evidence>
<sequence>MAYSRYYGTQNQALGQQYNDDGSSQLFIGNLHQRRAQNQNDQVVDFWGESDQAHRQNQKHLQKFYDGNTANQLVQEASGEQPPKCSETNFHQSEDHSEQSVFEKRPIEGQQQNHPPMSVQQKLNSAPNTNNSSGFVQDSYAQQHQPASGELVGPSNPEGAYQALGSNRLVPQQPGQQQREHMMPHQFGGSNRPMDYQLQQAHQHNLQLVPDDCNRNVPKQPNEQCYNSAGTHNQQQYASGNDANLSPDGSAQGKLGYPEKPNYQNLDQLNPQQSLGNNDPFRIEHIVYDPPTIPDLEIGHPQQMKESIRTKQLTLQMERHNLLSPKPICPQNNNYMMQTPQQLTHQRFQEAQSVLLETDSQAETEEPVEQMEMGNNEGDDQWKPMEDPEIEDYVPQYVSVSGQHNQQIPEGENPEDHVSYNQQQYGNNSGFLFRQNQQNVVLHGSAHGVPGNNESDGRWMPMDTSDCNNQYPFPSTDSTISVNFLMDNNGVPLPPVRVQKPQAPRGSIIPKVSTSRKTSLENNKRRESALQFSPAAKPAREFVERKRTKENTIERENNRGYSKTYRENQKKLLKMAEKEKDEVLELVQELQKTTLKKEKNAKFALKLLKIMGRAPEKNEKDEEKRYEEKKQKKIKKFEDLKENDDDINEAKEAKSEAEENLKAVTVLVAAKQANASKKTRAKDHLKLKSHLYAKLIYEHDYKREIELQRLVHILLRHTCRPFLDPPLRYELEKKMQGHEILEKQLEDFIEFIDSHSSLFKPPTEQEDKIK</sequence>
<feature type="coiled-coil region" evidence="1">
    <location>
        <begin position="623"/>
        <end position="667"/>
    </location>
</feature>
<dbReference type="AlphaFoldDB" id="G0NS95"/>
<proteinExistence type="predicted"/>
<keyword evidence="4" id="KW-1185">Reference proteome</keyword>
<dbReference type="HOGENOM" id="CLU_362994_0_0_1"/>
<feature type="compositionally biased region" description="Polar residues" evidence="2">
    <location>
        <begin position="262"/>
        <end position="277"/>
    </location>
</feature>
<feature type="compositionally biased region" description="Basic and acidic residues" evidence="2">
    <location>
        <begin position="92"/>
        <end position="107"/>
    </location>
</feature>
<evidence type="ECO:0000256" key="2">
    <source>
        <dbReference type="SAM" id="MobiDB-lite"/>
    </source>
</evidence>
<accession>G0NS95</accession>
<reference evidence="4" key="1">
    <citation type="submission" date="2011-07" db="EMBL/GenBank/DDBJ databases">
        <authorList>
            <consortium name="Caenorhabditis brenneri Sequencing and Analysis Consortium"/>
            <person name="Wilson R.K."/>
        </authorList>
    </citation>
    <scope>NUCLEOTIDE SEQUENCE [LARGE SCALE GENOMIC DNA]</scope>
    <source>
        <strain evidence="4">PB2801</strain>
    </source>
</reference>
<keyword evidence="1" id="KW-0175">Coiled coil</keyword>
<dbReference type="FunCoup" id="G0NS95">
    <property type="interactions" value="252"/>
</dbReference>
<gene>
    <name evidence="3" type="ORF">CAEBREN_04030</name>
</gene>
<feature type="coiled-coil region" evidence="1">
    <location>
        <begin position="539"/>
        <end position="596"/>
    </location>
</feature>
<feature type="region of interest" description="Disordered" evidence="2">
    <location>
        <begin position="361"/>
        <end position="384"/>
    </location>
</feature>
<evidence type="ECO:0000256" key="1">
    <source>
        <dbReference type="SAM" id="Coils"/>
    </source>
</evidence>
<dbReference type="EMBL" id="GL379937">
    <property type="protein sequence ID" value="EGT36706.1"/>
    <property type="molecule type" value="Genomic_DNA"/>
</dbReference>
<protein>
    <submittedName>
        <fullName evidence="3">Uncharacterized protein</fullName>
    </submittedName>
</protein>
<feature type="region of interest" description="Disordered" evidence="2">
    <location>
        <begin position="233"/>
        <end position="278"/>
    </location>
</feature>
<feature type="compositionally biased region" description="Polar residues" evidence="2">
    <location>
        <begin position="233"/>
        <end position="249"/>
    </location>
</feature>
<organism evidence="4">
    <name type="scientific">Caenorhabditis brenneri</name>
    <name type="common">Nematode worm</name>
    <dbReference type="NCBI Taxonomy" id="135651"/>
    <lineage>
        <taxon>Eukaryota</taxon>
        <taxon>Metazoa</taxon>
        <taxon>Ecdysozoa</taxon>
        <taxon>Nematoda</taxon>
        <taxon>Chromadorea</taxon>
        <taxon>Rhabditida</taxon>
        <taxon>Rhabditina</taxon>
        <taxon>Rhabditomorpha</taxon>
        <taxon>Rhabditoidea</taxon>
        <taxon>Rhabditidae</taxon>
        <taxon>Peloderinae</taxon>
        <taxon>Caenorhabditis</taxon>
    </lineage>
</organism>
<dbReference type="Proteomes" id="UP000008068">
    <property type="component" value="Unassembled WGS sequence"/>
</dbReference>